<sequence length="427" mass="46861">MTILFFMSLLWAINVYILNGQLCTTPSGGIGQCISIDDCEPLSKLAEDPNITLQHFQLLQKSKCGSSKWPALTVCCPPECTTPDGKAGTCETLDFCPHLADRLRDPVSLENRLYVQMSKCDKPGPKNMCCGPAPESITTTSIPPDPSTDCCDYGSTIGNKSNVRRSEIECNEVLKSPVVPLSTVRFESEEAILGEFPYMVALGYEKANGIQFICGGAIISTGYVLTSARCIDTFEGKPMLVRLGAIDVSDTKWNNETDVPIYDYIVHPNFTKSQMYNDLGLVRLSPPLKFSLNVQAVCLETKQDDPKQTLTVIGWRQTSKSSAHKSKVLLKTNAIAVSLSECSKTFNQGIYRMLSRGLVPEMLCAAHPTGALEANACKVIVGGPILESTVKDQYRLVGISSFGKTCDRGIYTRVSSYLDWIESIVWR</sequence>
<accession>A0ACC1CJE2</accession>
<protein>
    <submittedName>
        <fullName evidence="1">Uncharacterized protein</fullName>
    </submittedName>
</protein>
<reference evidence="1 2" key="1">
    <citation type="journal article" date="2021" name="Front. Genet.">
        <title>Chromosome-Level Genome Assembly Reveals Significant Gene Expansion in the Toll and IMD Signaling Pathways of Dendrolimus kikuchii.</title>
        <authorList>
            <person name="Zhou J."/>
            <person name="Wu P."/>
            <person name="Xiong Z."/>
            <person name="Liu N."/>
            <person name="Zhao N."/>
            <person name="Ji M."/>
            <person name="Qiu Y."/>
            <person name="Yang B."/>
        </authorList>
    </citation>
    <scope>NUCLEOTIDE SEQUENCE [LARGE SCALE GENOMIC DNA]</scope>
    <source>
        <strain evidence="1">Ann1</strain>
    </source>
</reference>
<dbReference type="EMBL" id="CM034409">
    <property type="protein sequence ID" value="KAJ0171698.1"/>
    <property type="molecule type" value="Genomic_DNA"/>
</dbReference>
<evidence type="ECO:0000313" key="1">
    <source>
        <dbReference type="EMBL" id="KAJ0171698.1"/>
    </source>
</evidence>
<dbReference type="Proteomes" id="UP000824533">
    <property type="component" value="Linkage Group LG23"/>
</dbReference>
<name>A0ACC1CJE2_9NEOP</name>
<comment type="caution">
    <text evidence="1">The sequence shown here is derived from an EMBL/GenBank/DDBJ whole genome shotgun (WGS) entry which is preliminary data.</text>
</comment>
<proteinExistence type="predicted"/>
<keyword evidence="2" id="KW-1185">Reference proteome</keyword>
<gene>
    <name evidence="1" type="ORF">K1T71_012461</name>
</gene>
<organism evidence="1 2">
    <name type="scientific">Dendrolimus kikuchii</name>
    <dbReference type="NCBI Taxonomy" id="765133"/>
    <lineage>
        <taxon>Eukaryota</taxon>
        <taxon>Metazoa</taxon>
        <taxon>Ecdysozoa</taxon>
        <taxon>Arthropoda</taxon>
        <taxon>Hexapoda</taxon>
        <taxon>Insecta</taxon>
        <taxon>Pterygota</taxon>
        <taxon>Neoptera</taxon>
        <taxon>Endopterygota</taxon>
        <taxon>Lepidoptera</taxon>
        <taxon>Glossata</taxon>
        <taxon>Ditrysia</taxon>
        <taxon>Bombycoidea</taxon>
        <taxon>Lasiocampidae</taxon>
        <taxon>Dendrolimus</taxon>
    </lineage>
</organism>
<evidence type="ECO:0000313" key="2">
    <source>
        <dbReference type="Proteomes" id="UP000824533"/>
    </source>
</evidence>